<dbReference type="PANTHER" id="PTHR43784">
    <property type="entry name" value="GDSL-LIKE LIPASE/ACYLHYDROLASE, PUTATIVE (AFU_ORTHOLOGUE AFUA_2G00820)-RELATED"/>
    <property type="match status" value="1"/>
</dbReference>
<keyword evidence="4" id="KW-1185">Reference proteome</keyword>
<feature type="transmembrane region" description="Helical" evidence="1">
    <location>
        <begin position="49"/>
        <end position="69"/>
    </location>
</feature>
<dbReference type="SUPFAM" id="SSF52266">
    <property type="entry name" value="SGNH hydrolase"/>
    <property type="match status" value="1"/>
</dbReference>
<dbReference type="InterPro" id="IPR053140">
    <property type="entry name" value="GDSL_Rv0518-like"/>
</dbReference>
<keyword evidence="1" id="KW-0472">Membrane</keyword>
<comment type="caution">
    <text evidence="3">The sequence shown here is derived from an EMBL/GenBank/DDBJ whole genome shotgun (WGS) entry which is preliminary data.</text>
</comment>
<gene>
    <name evidence="3" type="ORF">GCM10019016_124470</name>
</gene>
<keyword evidence="1" id="KW-1133">Transmembrane helix</keyword>
<feature type="domain" description="SGNH hydrolase-type esterase" evidence="2">
    <location>
        <begin position="243"/>
        <end position="428"/>
    </location>
</feature>
<dbReference type="Gene3D" id="3.40.50.1110">
    <property type="entry name" value="SGNH hydrolase"/>
    <property type="match status" value="1"/>
</dbReference>
<keyword evidence="1" id="KW-0812">Transmembrane</keyword>
<dbReference type="CDD" id="cd01830">
    <property type="entry name" value="XynE_like"/>
    <property type="match status" value="1"/>
</dbReference>
<evidence type="ECO:0000256" key="1">
    <source>
        <dbReference type="SAM" id="Phobius"/>
    </source>
</evidence>
<evidence type="ECO:0000313" key="4">
    <source>
        <dbReference type="Proteomes" id="UP001501455"/>
    </source>
</evidence>
<name>A0ABP6UD03_9ACTN</name>
<protein>
    <submittedName>
        <fullName evidence="3">SGNH/GDSL hydrolase family protein</fullName>
    </submittedName>
</protein>
<dbReference type="PANTHER" id="PTHR43784:SF2">
    <property type="entry name" value="GDSL-LIKE LIPASE_ACYLHYDROLASE, PUTATIVE (AFU_ORTHOLOGUE AFUA_2G00820)-RELATED"/>
    <property type="match status" value="1"/>
</dbReference>
<accession>A0ABP6UD03</accession>
<proteinExistence type="predicted"/>
<evidence type="ECO:0000313" key="3">
    <source>
        <dbReference type="EMBL" id="GAA3505334.1"/>
    </source>
</evidence>
<evidence type="ECO:0000259" key="2">
    <source>
        <dbReference type="Pfam" id="PF13472"/>
    </source>
</evidence>
<dbReference type="Proteomes" id="UP001501455">
    <property type="component" value="Unassembled WGS sequence"/>
</dbReference>
<organism evidence="3 4">
    <name type="scientific">Streptomyces prasinosporus</name>
    <dbReference type="NCBI Taxonomy" id="68256"/>
    <lineage>
        <taxon>Bacteria</taxon>
        <taxon>Bacillati</taxon>
        <taxon>Actinomycetota</taxon>
        <taxon>Actinomycetes</taxon>
        <taxon>Kitasatosporales</taxon>
        <taxon>Streptomycetaceae</taxon>
        <taxon>Streptomyces</taxon>
        <taxon>Streptomyces albogriseolus group</taxon>
    </lineage>
</organism>
<sequence>MKACGRRCRAGRVPLISLGVTTSSRVTWEATLNTTTLHPRRLPPRGTRLRGLFVLALLAALLGPVPSAAGSAPPRHDVVTWATSAFRLGTGVPDRAYRLVVHTSAGGDRMRVRLSNAFGDRPLTFDSVYAGIQREGAALVPGSNRRLTFGGRTSVTVPPGGLVYSDPLPGRVRARTNLVVSLHSPDAAGPATGHRLAMQTSYVTQGDHTADETAGPWTRSITSWFYLDAVTVRTPARTGAVVALGDSITDGWESTTDLNRRWPDYLSRRLQHSLATTVRGVANAGISANKVLADGASPSALNRLDRDVLSHPGVRTVLVFEGVNDLKAHTGVTAEDLIDGYRQLTDRVHAAGHCVVAATIAPFKGWPEWDPEAEAVRQEVNAFIRTGGLFDAVADFDRAVRSPDDPESIRPAYDNGDHLHFTDEGMRAMADEVRLKDLECASGPGR</sequence>
<dbReference type="GO" id="GO:0016787">
    <property type="term" value="F:hydrolase activity"/>
    <property type="evidence" value="ECO:0007669"/>
    <property type="project" value="UniProtKB-KW"/>
</dbReference>
<dbReference type="Pfam" id="PF13472">
    <property type="entry name" value="Lipase_GDSL_2"/>
    <property type="match status" value="1"/>
</dbReference>
<dbReference type="InterPro" id="IPR013830">
    <property type="entry name" value="SGNH_hydro"/>
</dbReference>
<reference evidence="4" key="1">
    <citation type="journal article" date="2019" name="Int. J. Syst. Evol. Microbiol.">
        <title>The Global Catalogue of Microorganisms (GCM) 10K type strain sequencing project: providing services to taxonomists for standard genome sequencing and annotation.</title>
        <authorList>
            <consortium name="The Broad Institute Genomics Platform"/>
            <consortium name="The Broad Institute Genome Sequencing Center for Infectious Disease"/>
            <person name="Wu L."/>
            <person name="Ma J."/>
        </authorList>
    </citation>
    <scope>NUCLEOTIDE SEQUENCE [LARGE SCALE GENOMIC DNA]</scope>
    <source>
        <strain evidence="4">JCM 4816</strain>
    </source>
</reference>
<keyword evidence="3" id="KW-0378">Hydrolase</keyword>
<dbReference type="EMBL" id="BAAAXF010000082">
    <property type="protein sequence ID" value="GAA3505334.1"/>
    <property type="molecule type" value="Genomic_DNA"/>
</dbReference>
<dbReference type="InterPro" id="IPR036514">
    <property type="entry name" value="SGNH_hydro_sf"/>
</dbReference>